<name>A0A544W257_9MYCO</name>
<dbReference type="Proteomes" id="UP000315759">
    <property type="component" value="Unassembled WGS sequence"/>
</dbReference>
<keyword evidence="1" id="KW-0472">Membrane</keyword>
<accession>A0A544W257</accession>
<comment type="caution">
    <text evidence="2">The sequence shown here is derived from an EMBL/GenBank/DDBJ whole genome shotgun (WGS) entry which is preliminary data.</text>
</comment>
<gene>
    <name evidence="2" type="ORF">D8S82_12000</name>
</gene>
<evidence type="ECO:0000313" key="2">
    <source>
        <dbReference type="EMBL" id="TQR86300.1"/>
    </source>
</evidence>
<feature type="transmembrane region" description="Helical" evidence="1">
    <location>
        <begin position="35"/>
        <end position="54"/>
    </location>
</feature>
<feature type="transmembrane region" description="Helical" evidence="1">
    <location>
        <begin position="96"/>
        <end position="114"/>
    </location>
</feature>
<dbReference type="AlphaFoldDB" id="A0A544W257"/>
<reference evidence="2 3" key="1">
    <citation type="submission" date="2018-10" db="EMBL/GenBank/DDBJ databases">
        <title>Draft genome of Mycobacterium hodleri strain B.</title>
        <authorList>
            <person name="Amande T.J."/>
            <person name="Mcgenity T.J."/>
        </authorList>
    </citation>
    <scope>NUCLEOTIDE SEQUENCE [LARGE SCALE GENOMIC DNA]</scope>
    <source>
        <strain evidence="2 3">B</strain>
    </source>
</reference>
<proteinExistence type="predicted"/>
<feature type="transmembrane region" description="Helical" evidence="1">
    <location>
        <begin position="7"/>
        <end position="29"/>
    </location>
</feature>
<keyword evidence="1" id="KW-0812">Transmembrane</keyword>
<feature type="transmembrane region" description="Helical" evidence="1">
    <location>
        <begin position="66"/>
        <end position="90"/>
    </location>
</feature>
<dbReference type="EMBL" id="VIFX01000013">
    <property type="protein sequence ID" value="TQR86300.1"/>
    <property type="molecule type" value="Genomic_DNA"/>
</dbReference>
<protein>
    <recommendedName>
        <fullName evidence="4">DUF1616 domain-containing protein</fullName>
    </recommendedName>
</protein>
<organism evidence="2 3">
    <name type="scientific">Mycolicibacterium hodleri</name>
    <dbReference type="NCBI Taxonomy" id="49897"/>
    <lineage>
        <taxon>Bacteria</taxon>
        <taxon>Bacillati</taxon>
        <taxon>Actinomycetota</taxon>
        <taxon>Actinomycetes</taxon>
        <taxon>Mycobacteriales</taxon>
        <taxon>Mycobacteriaceae</taxon>
        <taxon>Mycolicibacterium</taxon>
    </lineage>
</organism>
<evidence type="ECO:0000313" key="3">
    <source>
        <dbReference type="Proteomes" id="UP000315759"/>
    </source>
</evidence>
<dbReference type="RefSeq" id="WP_142552326.1">
    <property type="nucleotide sequence ID" value="NZ_VIFX01000013.1"/>
</dbReference>
<sequence length="280" mass="28243">MLKLENPVLIQVGVAIATVAAFAAVALQAPVGVRIVASAVLVIAPGIGLARLLLPRREIRGSDGALVIPLSIVLGMLVWLGAAMGLHAFGVKLGPTAIALTLTGVGLILAGLAIRSGVRRPEAVREAPAVGRYRTAAAVVTTAALLTGATAAAIALIPTPTAPYTTVAFTDDTPFGDRVPVAAAGSTVRLEWVVRGFGQHLSPALTSVRLAVDGVPISDVAVDMSPDTTDASASISGAVTFPAPVVPGRHIVDLFVQPTAQDGSDVPGPGYVSTPLEVTA</sequence>
<evidence type="ECO:0008006" key="4">
    <source>
        <dbReference type="Google" id="ProtNLM"/>
    </source>
</evidence>
<feature type="transmembrane region" description="Helical" evidence="1">
    <location>
        <begin position="135"/>
        <end position="157"/>
    </location>
</feature>
<keyword evidence="1" id="KW-1133">Transmembrane helix</keyword>
<evidence type="ECO:0000256" key="1">
    <source>
        <dbReference type="SAM" id="Phobius"/>
    </source>
</evidence>
<keyword evidence="3" id="KW-1185">Reference proteome</keyword>